<feature type="domain" description="Response regulatory" evidence="3">
    <location>
        <begin position="160"/>
        <end position="271"/>
    </location>
</feature>
<dbReference type="Pfam" id="PF00072">
    <property type="entry name" value="Response_reg"/>
    <property type="match status" value="1"/>
</dbReference>
<sequence length="279" mass="29739">MTQQESISLHTLPPIDWPRTALGPPSGWPACLRLSVDIMLNCPAGMAIVWGPEKILLYNKAYAALMGVRAESVPGGAVPTMIPAVFGWNHAALEAVWGGAALAYPAQAMPLWRDGAPDHQLLDLHYTPLRDDAGVVRGVLCAMQPSAAPPPTASAPSHARVLVVEDNPDALYLVCEMLRALGYEVDAAGDGERALAMLQDGRYAILFSDVSLPGMSGIELARTALRSQPQLQVVFASGYGGALTSQLDFPATSMQKPYEIDQLRDMLASAAARAPMVRL</sequence>
<dbReference type="SMART" id="SM00448">
    <property type="entry name" value="REC"/>
    <property type="match status" value="1"/>
</dbReference>
<organism evidence="4 5">
    <name type="scientific">Pseudoduganella aquatica</name>
    <dbReference type="NCBI Taxonomy" id="2660641"/>
    <lineage>
        <taxon>Bacteria</taxon>
        <taxon>Pseudomonadati</taxon>
        <taxon>Pseudomonadota</taxon>
        <taxon>Betaproteobacteria</taxon>
        <taxon>Burkholderiales</taxon>
        <taxon>Oxalobacteraceae</taxon>
        <taxon>Telluria group</taxon>
        <taxon>Pseudoduganella</taxon>
    </lineage>
</organism>
<dbReference type="InterPro" id="IPR013656">
    <property type="entry name" value="PAS_4"/>
</dbReference>
<dbReference type="EMBL" id="WWCU01000021">
    <property type="protein sequence ID" value="MYN09247.1"/>
    <property type="molecule type" value="Genomic_DNA"/>
</dbReference>
<dbReference type="Gene3D" id="3.40.50.2300">
    <property type="match status" value="1"/>
</dbReference>
<evidence type="ECO:0000256" key="1">
    <source>
        <dbReference type="ARBA" id="ARBA00022553"/>
    </source>
</evidence>
<dbReference type="PANTHER" id="PTHR44591">
    <property type="entry name" value="STRESS RESPONSE REGULATOR PROTEIN 1"/>
    <property type="match status" value="1"/>
</dbReference>
<dbReference type="InterPro" id="IPR001789">
    <property type="entry name" value="Sig_transdc_resp-reg_receiver"/>
</dbReference>
<comment type="caution">
    <text evidence="4">The sequence shown here is derived from an EMBL/GenBank/DDBJ whole genome shotgun (WGS) entry which is preliminary data.</text>
</comment>
<dbReference type="InterPro" id="IPR035965">
    <property type="entry name" value="PAS-like_dom_sf"/>
</dbReference>
<dbReference type="SUPFAM" id="SSF55785">
    <property type="entry name" value="PYP-like sensor domain (PAS domain)"/>
    <property type="match status" value="1"/>
</dbReference>
<dbReference type="PANTHER" id="PTHR44591:SF21">
    <property type="entry name" value="TWO-COMPONENT RESPONSE REGULATOR"/>
    <property type="match status" value="1"/>
</dbReference>
<keyword evidence="1 2" id="KW-0597">Phosphoprotein</keyword>
<dbReference type="InterPro" id="IPR011006">
    <property type="entry name" value="CheY-like_superfamily"/>
</dbReference>
<protein>
    <submittedName>
        <fullName evidence="4">Response regulator</fullName>
    </submittedName>
</protein>
<dbReference type="SUPFAM" id="SSF52172">
    <property type="entry name" value="CheY-like"/>
    <property type="match status" value="1"/>
</dbReference>
<name>A0A7X4HEU2_9BURK</name>
<evidence type="ECO:0000259" key="3">
    <source>
        <dbReference type="PROSITE" id="PS50110"/>
    </source>
</evidence>
<evidence type="ECO:0000313" key="5">
    <source>
        <dbReference type="Proteomes" id="UP000450676"/>
    </source>
</evidence>
<reference evidence="4 5" key="1">
    <citation type="submission" date="2019-12" db="EMBL/GenBank/DDBJ databases">
        <title>Novel species isolated from a subtropical stream in China.</title>
        <authorList>
            <person name="Lu H."/>
        </authorList>
    </citation>
    <scope>NUCLEOTIDE SEQUENCE [LARGE SCALE GENOMIC DNA]</scope>
    <source>
        <strain evidence="4 5">FT127W</strain>
    </source>
</reference>
<dbReference type="GO" id="GO:0000160">
    <property type="term" value="P:phosphorelay signal transduction system"/>
    <property type="evidence" value="ECO:0007669"/>
    <property type="project" value="InterPro"/>
</dbReference>
<evidence type="ECO:0000313" key="4">
    <source>
        <dbReference type="EMBL" id="MYN09247.1"/>
    </source>
</evidence>
<dbReference type="Gene3D" id="3.30.450.20">
    <property type="entry name" value="PAS domain"/>
    <property type="match status" value="1"/>
</dbReference>
<feature type="modified residue" description="4-aspartylphosphate" evidence="2">
    <location>
        <position position="209"/>
    </location>
</feature>
<dbReference type="AlphaFoldDB" id="A0A7X4HEU2"/>
<dbReference type="PROSITE" id="PS50110">
    <property type="entry name" value="RESPONSE_REGULATORY"/>
    <property type="match status" value="1"/>
</dbReference>
<dbReference type="RefSeq" id="WP_161073551.1">
    <property type="nucleotide sequence ID" value="NZ_CP086370.1"/>
</dbReference>
<accession>A0A7X4HEU2</accession>
<gene>
    <name evidence="4" type="ORF">GTP77_18135</name>
</gene>
<keyword evidence="5" id="KW-1185">Reference proteome</keyword>
<dbReference type="Proteomes" id="UP000450676">
    <property type="component" value="Unassembled WGS sequence"/>
</dbReference>
<dbReference type="Pfam" id="PF08448">
    <property type="entry name" value="PAS_4"/>
    <property type="match status" value="1"/>
</dbReference>
<dbReference type="InterPro" id="IPR050595">
    <property type="entry name" value="Bact_response_regulator"/>
</dbReference>
<proteinExistence type="predicted"/>
<evidence type="ECO:0000256" key="2">
    <source>
        <dbReference type="PROSITE-ProRule" id="PRU00169"/>
    </source>
</evidence>